<keyword evidence="4" id="KW-0675">Receptor</keyword>
<dbReference type="PROSITE" id="PS51843">
    <property type="entry name" value="NR_LBD"/>
    <property type="match status" value="1"/>
</dbReference>
<evidence type="ECO:0000256" key="1">
    <source>
        <dbReference type="ARBA" id="ARBA00004123"/>
    </source>
</evidence>
<dbReference type="PANTHER" id="PTHR24086">
    <property type="entry name" value="NUCLEAR RECEPTOR SUBFAMILY 5 GROUP A"/>
    <property type="match status" value="1"/>
</dbReference>
<keyword evidence="2" id="KW-0805">Transcription regulation</keyword>
<protein>
    <recommendedName>
        <fullName evidence="5">NR LBD domain-containing protein</fullName>
    </recommendedName>
</protein>
<feature type="domain" description="NR LBD" evidence="5">
    <location>
        <begin position="1"/>
        <end position="86"/>
    </location>
</feature>
<dbReference type="Proteomes" id="UP001431783">
    <property type="component" value="Unassembled WGS sequence"/>
</dbReference>
<comment type="subcellular location">
    <subcellularLocation>
        <location evidence="1">Nucleus</location>
    </subcellularLocation>
</comment>
<dbReference type="GO" id="GO:0009888">
    <property type="term" value="P:tissue development"/>
    <property type="evidence" value="ECO:0007669"/>
    <property type="project" value="TreeGrafter"/>
</dbReference>
<accession>A0AAW1UQ09</accession>
<keyword evidence="7" id="KW-1185">Reference proteome</keyword>
<evidence type="ECO:0000313" key="7">
    <source>
        <dbReference type="Proteomes" id="UP001431783"/>
    </source>
</evidence>
<dbReference type="EMBL" id="JARQZJ010000084">
    <property type="protein sequence ID" value="KAK9882831.1"/>
    <property type="molecule type" value="Genomic_DNA"/>
</dbReference>
<dbReference type="Gene3D" id="1.10.565.10">
    <property type="entry name" value="Retinoid X Receptor"/>
    <property type="match status" value="1"/>
</dbReference>
<dbReference type="PANTHER" id="PTHR24086:SF15">
    <property type="entry name" value="NUCLEAR HORMONE RECEPTOR FTZ-F1"/>
    <property type="match status" value="1"/>
</dbReference>
<comment type="caution">
    <text evidence="6">The sequence shown here is derived from an EMBL/GenBank/DDBJ whole genome shotgun (WGS) entry which is preliminary data.</text>
</comment>
<evidence type="ECO:0000259" key="5">
    <source>
        <dbReference type="PROSITE" id="PS51843"/>
    </source>
</evidence>
<proteinExistence type="predicted"/>
<dbReference type="InterPro" id="IPR000536">
    <property type="entry name" value="Nucl_hrmn_rcpt_lig-bd"/>
</dbReference>
<dbReference type="GO" id="GO:0004879">
    <property type="term" value="F:nuclear receptor activity"/>
    <property type="evidence" value="ECO:0007669"/>
    <property type="project" value="InterPro"/>
</dbReference>
<keyword evidence="3" id="KW-0804">Transcription</keyword>
<dbReference type="Pfam" id="PF00104">
    <property type="entry name" value="Hormone_recep"/>
    <property type="match status" value="1"/>
</dbReference>
<dbReference type="GO" id="GO:0009755">
    <property type="term" value="P:hormone-mediated signaling pathway"/>
    <property type="evidence" value="ECO:0007669"/>
    <property type="project" value="TreeGrafter"/>
</dbReference>
<name>A0AAW1UQ09_9CUCU</name>
<dbReference type="AlphaFoldDB" id="A0AAW1UQ09"/>
<gene>
    <name evidence="6" type="ORF">WA026_023446</name>
</gene>
<evidence type="ECO:0000256" key="2">
    <source>
        <dbReference type="ARBA" id="ARBA00023015"/>
    </source>
</evidence>
<sequence>MLLLNPDIRGITNRKHVQEGYEQVQQALLEYTVTCYPQIQDKFNKMLQLLPEIHSLAARGEEHLYIKHCSGGAPTQTLLMEMLHAKRK</sequence>
<reference evidence="6 7" key="1">
    <citation type="submission" date="2023-03" db="EMBL/GenBank/DDBJ databases">
        <title>Genome insight into feeding habits of ladybird beetles.</title>
        <authorList>
            <person name="Li H.-S."/>
            <person name="Huang Y.-H."/>
            <person name="Pang H."/>
        </authorList>
    </citation>
    <scope>NUCLEOTIDE SEQUENCE [LARGE SCALE GENOMIC DNA]</scope>
    <source>
        <strain evidence="6">SYSU_2023b</strain>
        <tissue evidence="6">Whole body</tissue>
    </source>
</reference>
<organism evidence="6 7">
    <name type="scientific">Henosepilachna vigintioctopunctata</name>
    <dbReference type="NCBI Taxonomy" id="420089"/>
    <lineage>
        <taxon>Eukaryota</taxon>
        <taxon>Metazoa</taxon>
        <taxon>Ecdysozoa</taxon>
        <taxon>Arthropoda</taxon>
        <taxon>Hexapoda</taxon>
        <taxon>Insecta</taxon>
        <taxon>Pterygota</taxon>
        <taxon>Neoptera</taxon>
        <taxon>Endopterygota</taxon>
        <taxon>Coleoptera</taxon>
        <taxon>Polyphaga</taxon>
        <taxon>Cucujiformia</taxon>
        <taxon>Coccinelloidea</taxon>
        <taxon>Coccinellidae</taxon>
        <taxon>Epilachninae</taxon>
        <taxon>Epilachnini</taxon>
        <taxon>Henosepilachna</taxon>
    </lineage>
</organism>
<dbReference type="SUPFAM" id="SSF48508">
    <property type="entry name" value="Nuclear receptor ligand-binding domain"/>
    <property type="match status" value="1"/>
</dbReference>
<dbReference type="GO" id="GO:0000978">
    <property type="term" value="F:RNA polymerase II cis-regulatory region sequence-specific DNA binding"/>
    <property type="evidence" value="ECO:0007669"/>
    <property type="project" value="TreeGrafter"/>
</dbReference>
<evidence type="ECO:0000256" key="4">
    <source>
        <dbReference type="ARBA" id="ARBA00023170"/>
    </source>
</evidence>
<dbReference type="GO" id="GO:0090575">
    <property type="term" value="C:RNA polymerase II transcription regulator complex"/>
    <property type="evidence" value="ECO:0007669"/>
    <property type="project" value="TreeGrafter"/>
</dbReference>
<dbReference type="InterPro" id="IPR016355">
    <property type="entry name" value="NR5-like"/>
</dbReference>
<evidence type="ECO:0000313" key="6">
    <source>
        <dbReference type="EMBL" id="KAK9882831.1"/>
    </source>
</evidence>
<evidence type="ECO:0000256" key="3">
    <source>
        <dbReference type="ARBA" id="ARBA00023163"/>
    </source>
</evidence>
<dbReference type="InterPro" id="IPR035500">
    <property type="entry name" value="NHR-like_dom_sf"/>
</dbReference>